<feature type="transmembrane region" description="Helical" evidence="9">
    <location>
        <begin position="133"/>
        <end position="151"/>
    </location>
</feature>
<keyword evidence="4 9" id="KW-0997">Cell inner membrane</keyword>
<dbReference type="GO" id="GO:0005886">
    <property type="term" value="C:plasma membrane"/>
    <property type="evidence" value="ECO:0007669"/>
    <property type="project" value="UniProtKB-SubCell"/>
</dbReference>
<feature type="transmembrane region" description="Helical" evidence="9">
    <location>
        <begin position="50"/>
        <end position="67"/>
    </location>
</feature>
<keyword evidence="2 9" id="KW-0813">Transport</keyword>
<name>A0A345ZX27_9HYPH</name>
<feature type="transmembrane region" description="Helical" evidence="9">
    <location>
        <begin position="88"/>
        <end position="113"/>
    </location>
</feature>
<dbReference type="AlphaFoldDB" id="A0A345ZX27"/>
<evidence type="ECO:0000256" key="4">
    <source>
        <dbReference type="ARBA" id="ARBA00022519"/>
    </source>
</evidence>
<feature type="transmembrane region" description="Helical" evidence="9">
    <location>
        <begin position="7"/>
        <end position="30"/>
    </location>
</feature>
<dbReference type="PANTHER" id="PTHR35011:SF10">
    <property type="entry name" value="TRAP TRANSPORTER SMALL PERMEASE PROTEIN"/>
    <property type="match status" value="1"/>
</dbReference>
<dbReference type="InterPro" id="IPR055348">
    <property type="entry name" value="DctQ"/>
</dbReference>
<protein>
    <recommendedName>
        <fullName evidence="9">TRAP transporter small permease protein</fullName>
    </recommendedName>
</protein>
<accession>A0A345ZX27</accession>
<dbReference type="Proteomes" id="UP000254889">
    <property type="component" value="Chromosome"/>
</dbReference>
<keyword evidence="12" id="KW-1185">Reference proteome</keyword>
<dbReference type="RefSeq" id="WP_115691853.1">
    <property type="nucleotide sequence ID" value="NZ_CP031417.1"/>
</dbReference>
<evidence type="ECO:0000313" key="12">
    <source>
        <dbReference type="Proteomes" id="UP000254889"/>
    </source>
</evidence>
<dbReference type="KEGG" id="ptaw:DW352_13720"/>
<evidence type="ECO:0000256" key="7">
    <source>
        <dbReference type="ARBA" id="ARBA00023136"/>
    </source>
</evidence>
<dbReference type="GO" id="GO:0015740">
    <property type="term" value="P:C4-dicarboxylate transport"/>
    <property type="evidence" value="ECO:0007669"/>
    <property type="project" value="TreeGrafter"/>
</dbReference>
<comment type="subcellular location">
    <subcellularLocation>
        <location evidence="1 9">Cell inner membrane</location>
        <topology evidence="1 9">Multi-pass membrane protein</topology>
    </subcellularLocation>
</comment>
<evidence type="ECO:0000256" key="9">
    <source>
        <dbReference type="RuleBase" id="RU369079"/>
    </source>
</evidence>
<dbReference type="InterPro" id="IPR007387">
    <property type="entry name" value="TRAP_DctQ"/>
</dbReference>
<comment type="similarity">
    <text evidence="8 9">Belongs to the TRAP transporter small permease family.</text>
</comment>
<comment type="subunit">
    <text evidence="9">The complex comprises the extracytoplasmic solute receptor protein and the two transmembrane proteins.</text>
</comment>
<dbReference type="OrthoDB" id="7159137at2"/>
<organism evidence="11 12">
    <name type="scientific">Pseudolabrys taiwanensis</name>
    <dbReference type="NCBI Taxonomy" id="331696"/>
    <lineage>
        <taxon>Bacteria</taxon>
        <taxon>Pseudomonadati</taxon>
        <taxon>Pseudomonadota</taxon>
        <taxon>Alphaproteobacteria</taxon>
        <taxon>Hyphomicrobiales</taxon>
        <taxon>Xanthobacteraceae</taxon>
        <taxon>Pseudolabrys</taxon>
    </lineage>
</organism>
<evidence type="ECO:0000256" key="1">
    <source>
        <dbReference type="ARBA" id="ARBA00004429"/>
    </source>
</evidence>
<gene>
    <name evidence="11" type="ORF">DW352_13720</name>
</gene>
<keyword evidence="6 9" id="KW-1133">Transmembrane helix</keyword>
<evidence type="ECO:0000256" key="6">
    <source>
        <dbReference type="ARBA" id="ARBA00022989"/>
    </source>
</evidence>
<dbReference type="GO" id="GO:0022857">
    <property type="term" value="F:transmembrane transporter activity"/>
    <property type="evidence" value="ECO:0007669"/>
    <property type="project" value="UniProtKB-UniRule"/>
</dbReference>
<evidence type="ECO:0000256" key="8">
    <source>
        <dbReference type="ARBA" id="ARBA00038436"/>
    </source>
</evidence>
<evidence type="ECO:0000256" key="3">
    <source>
        <dbReference type="ARBA" id="ARBA00022475"/>
    </source>
</evidence>
<keyword evidence="5 9" id="KW-0812">Transmembrane</keyword>
<comment type="function">
    <text evidence="9">Part of the tripartite ATP-independent periplasmic (TRAP) transport system.</text>
</comment>
<evidence type="ECO:0000256" key="5">
    <source>
        <dbReference type="ARBA" id="ARBA00022692"/>
    </source>
</evidence>
<evidence type="ECO:0000313" key="11">
    <source>
        <dbReference type="EMBL" id="AXK81474.1"/>
    </source>
</evidence>
<sequence length="188" mass="20998">MDGFISAVTFVSRVAGVVGAFFIAAAVLIICDMVIERYIFNLTTIWQIDAVTYLTIAATFISSPYVLMTRGHVNVDILPLHLKPRARYVLALVTSFIALAFCVTLFVLCAAYWYEAYSERWLSNTVWRARLWIPLLSMPVGLFLLVLQYIVDIYCVMTGRTSPFGISARQDAEDVAREQAREALGGAP</sequence>
<evidence type="ECO:0000256" key="2">
    <source>
        <dbReference type="ARBA" id="ARBA00022448"/>
    </source>
</evidence>
<proteinExistence type="inferred from homology"/>
<keyword evidence="3" id="KW-1003">Cell membrane</keyword>
<keyword evidence="7 9" id="KW-0472">Membrane</keyword>
<dbReference type="Pfam" id="PF04290">
    <property type="entry name" value="DctQ"/>
    <property type="match status" value="1"/>
</dbReference>
<dbReference type="EMBL" id="CP031417">
    <property type="protein sequence ID" value="AXK81474.1"/>
    <property type="molecule type" value="Genomic_DNA"/>
</dbReference>
<evidence type="ECO:0000259" key="10">
    <source>
        <dbReference type="Pfam" id="PF04290"/>
    </source>
</evidence>
<dbReference type="PANTHER" id="PTHR35011">
    <property type="entry name" value="2,3-DIKETO-L-GULONATE TRAP TRANSPORTER SMALL PERMEASE PROTEIN YIAM"/>
    <property type="match status" value="1"/>
</dbReference>
<reference evidence="11 12" key="1">
    <citation type="submission" date="2018-07" db="EMBL/GenBank/DDBJ databases">
        <authorList>
            <person name="Quirk P.G."/>
            <person name="Krulwich T.A."/>
        </authorList>
    </citation>
    <scope>NUCLEOTIDE SEQUENCE [LARGE SCALE GENOMIC DNA]</scope>
    <source>
        <strain evidence="11 12">CC-BB4</strain>
    </source>
</reference>
<feature type="domain" description="Tripartite ATP-independent periplasmic transporters DctQ component" evidence="10">
    <location>
        <begin position="27"/>
        <end position="157"/>
    </location>
</feature>